<gene>
    <name evidence="1" type="ORF">MAA8898_01453</name>
</gene>
<evidence type="ECO:0000313" key="1">
    <source>
        <dbReference type="EMBL" id="SMX38257.1"/>
    </source>
</evidence>
<dbReference type="EMBL" id="FXYF01000003">
    <property type="protein sequence ID" value="SMX38257.1"/>
    <property type="molecule type" value="Genomic_DNA"/>
</dbReference>
<dbReference type="RefSeq" id="WP_176445090.1">
    <property type="nucleotide sequence ID" value="NZ_FXYF01000003.1"/>
</dbReference>
<evidence type="ECO:0000313" key="2">
    <source>
        <dbReference type="Proteomes" id="UP000207598"/>
    </source>
</evidence>
<reference evidence="1 2" key="1">
    <citation type="submission" date="2017-05" db="EMBL/GenBank/DDBJ databases">
        <authorList>
            <person name="Song R."/>
            <person name="Chenine A.L."/>
            <person name="Ruprecht R.M."/>
        </authorList>
    </citation>
    <scope>NUCLEOTIDE SEQUENCE [LARGE SCALE GENOMIC DNA]</scope>
    <source>
        <strain evidence="1 2">CECT 8898</strain>
    </source>
</reference>
<keyword evidence="2" id="KW-1185">Reference proteome</keyword>
<proteinExistence type="predicted"/>
<organism evidence="1 2">
    <name type="scientific">Maliponia aquimaris</name>
    <dbReference type="NCBI Taxonomy" id="1673631"/>
    <lineage>
        <taxon>Bacteria</taxon>
        <taxon>Pseudomonadati</taxon>
        <taxon>Pseudomonadota</taxon>
        <taxon>Alphaproteobacteria</taxon>
        <taxon>Rhodobacterales</taxon>
        <taxon>Paracoccaceae</taxon>
        <taxon>Maliponia</taxon>
    </lineage>
</organism>
<dbReference type="AlphaFoldDB" id="A0A238K708"/>
<protein>
    <submittedName>
        <fullName evidence="1">Uncharacterized protein</fullName>
    </submittedName>
</protein>
<dbReference type="Proteomes" id="UP000207598">
    <property type="component" value="Unassembled WGS sequence"/>
</dbReference>
<accession>A0A238K708</accession>
<sequence>MVLDDEARLLWRRRLVAAGGLAFVVDLEQTTALEVGAQVLTGGRREAIEAVRQRCEGTASPG</sequence>
<name>A0A238K708_9RHOB</name>